<dbReference type="SUPFAM" id="SSF55785">
    <property type="entry name" value="PYP-like sensor domain (PAS domain)"/>
    <property type="match status" value="2"/>
</dbReference>
<dbReference type="Pfam" id="PF00072">
    <property type="entry name" value="Response_reg"/>
    <property type="match status" value="2"/>
</dbReference>
<feature type="modified residue" description="4-aspartylphosphate" evidence="9">
    <location>
        <position position="596"/>
    </location>
</feature>
<dbReference type="PANTHER" id="PTHR43065:SF49">
    <property type="entry name" value="HISTIDINE KINASE"/>
    <property type="match status" value="1"/>
</dbReference>
<evidence type="ECO:0000256" key="7">
    <source>
        <dbReference type="ARBA" id="ARBA00022840"/>
    </source>
</evidence>
<name>A0A5C6UQE8_9SPHN</name>
<dbReference type="InterPro" id="IPR000014">
    <property type="entry name" value="PAS"/>
</dbReference>
<dbReference type="SMART" id="SM00086">
    <property type="entry name" value="PAC"/>
    <property type="match status" value="2"/>
</dbReference>
<dbReference type="AlphaFoldDB" id="A0A5C6UQE8"/>
<dbReference type="Pfam" id="PF02518">
    <property type="entry name" value="HATPase_c"/>
    <property type="match status" value="1"/>
</dbReference>
<dbReference type="CDD" id="cd00082">
    <property type="entry name" value="HisKA"/>
    <property type="match status" value="1"/>
</dbReference>
<dbReference type="InterPro" id="IPR013767">
    <property type="entry name" value="PAS_fold"/>
</dbReference>
<feature type="domain" description="Response regulatory" evidence="11">
    <location>
        <begin position="696"/>
        <end position="810"/>
    </location>
</feature>
<gene>
    <name evidence="14" type="ORF">FSZ31_01920</name>
</gene>
<dbReference type="CDD" id="cd00130">
    <property type="entry name" value="PAS"/>
    <property type="match status" value="2"/>
</dbReference>
<dbReference type="Gene3D" id="1.10.287.130">
    <property type="match status" value="1"/>
</dbReference>
<keyword evidence="5" id="KW-0547">Nucleotide-binding</keyword>
<keyword evidence="15" id="KW-1185">Reference proteome</keyword>
<evidence type="ECO:0000256" key="2">
    <source>
        <dbReference type="ARBA" id="ARBA00012438"/>
    </source>
</evidence>
<evidence type="ECO:0000313" key="14">
    <source>
        <dbReference type="EMBL" id="TXC74396.1"/>
    </source>
</evidence>
<feature type="domain" description="PAS" evidence="12">
    <location>
        <begin position="134"/>
        <end position="191"/>
    </location>
</feature>
<dbReference type="GO" id="GO:0005524">
    <property type="term" value="F:ATP binding"/>
    <property type="evidence" value="ECO:0007669"/>
    <property type="project" value="UniProtKB-KW"/>
</dbReference>
<dbReference type="SUPFAM" id="SSF47384">
    <property type="entry name" value="Homodimeric domain of signal transducing histidine kinase"/>
    <property type="match status" value="1"/>
</dbReference>
<keyword evidence="7" id="KW-0067">ATP-binding</keyword>
<sequence length="821" mass="89433">MPDAKSITSERLGRIVEDSASEIYVFSAEDFTFSLVNRGARENLGFSMDELRERTPWDIKPEFSQDEFLEFIQPLVTGAKNRLDFETVHERKDGSLYDVVVRLQLIRSDGEAVFFAAIEDTSERKAIERSLREVTVRLDAILGNTTMAVFMLDDQQHCAFMNKAAEQLSGYSLAETRGRPLHDVLHHTYPDGRPFPIAECAIDRAFPENNQTQGEEVFVHKDGSFYPVAFTASPMKDGTGQTVGTVIEAREISEELKVRAALEDFNERLKLRVEEEIEKRELLQGQLVQSQKMEAVGQLTGGVAHDFNNLLQVIGGNLQLLQRELPEDDLKQQARVTNALSGVARGAKLAAQLLAFGRKQPLEPRPIDAGRMIREMDDMLRRTLGEAIDIETVISGGLWNCLADQAQLENVILNLAINSRDAMESRGKLTIEAGNASLDDDYAGEHHDVSAGQYVMLAVTDTGKGIAPDDLEKVFEPFFTTKPPGEGTGLGLSMVYGFVKQSGGHIKFYSELGQGTTIRVYLPRTREEEVVAARDASGDTPGGDEVVLVVEDDGAVRQTTVELLGNLGYSVLEASNADNGMAIVDSGMKIDLLFTDVVMPGTLASPDLARQAKARLPDLAVLFTSGYTQNAIVHAGRLDDGVELISKPFTRERLARKIRQVLDARDLRPVPAAARSSAGIDAVRTDSAAAGAEQRRILLVEDEPLIRMTTAEMLGDLGYIVVEAGTVAAAQDRLANESHDILIADLGLPDGSGQDLIRHALDQYPEIAVIVASGGSAGLDIADYGAPQRLVILDKPFNEQSLKQALDSCLGEIAGATASDG</sequence>
<dbReference type="EC" id="2.7.13.3" evidence="2"/>
<dbReference type="InterPro" id="IPR001789">
    <property type="entry name" value="Sig_transdc_resp-reg_receiver"/>
</dbReference>
<feature type="domain" description="PAC" evidence="13">
    <location>
        <begin position="212"/>
        <end position="264"/>
    </location>
</feature>
<feature type="domain" description="Histidine kinase" evidence="10">
    <location>
        <begin position="302"/>
        <end position="526"/>
    </location>
</feature>
<comment type="catalytic activity">
    <reaction evidence="1">
        <text>ATP + protein L-histidine = ADP + protein N-phospho-L-histidine.</text>
        <dbReference type="EC" id="2.7.13.3"/>
    </reaction>
</comment>
<dbReference type="PROSITE" id="PS50112">
    <property type="entry name" value="PAS"/>
    <property type="match status" value="2"/>
</dbReference>
<keyword evidence="3 9" id="KW-0597">Phosphoprotein</keyword>
<comment type="caution">
    <text evidence="14">The sequence shown here is derived from an EMBL/GenBank/DDBJ whole genome shotgun (WGS) entry which is preliminary data.</text>
</comment>
<keyword evidence="6" id="KW-0418">Kinase</keyword>
<evidence type="ECO:0000259" key="10">
    <source>
        <dbReference type="PROSITE" id="PS50109"/>
    </source>
</evidence>
<dbReference type="InterPro" id="IPR003594">
    <property type="entry name" value="HATPase_dom"/>
</dbReference>
<dbReference type="Pfam" id="PF00989">
    <property type="entry name" value="PAS"/>
    <property type="match status" value="1"/>
</dbReference>
<dbReference type="InterPro" id="IPR036890">
    <property type="entry name" value="HATPase_C_sf"/>
</dbReference>
<evidence type="ECO:0000256" key="4">
    <source>
        <dbReference type="ARBA" id="ARBA00022679"/>
    </source>
</evidence>
<evidence type="ECO:0000256" key="3">
    <source>
        <dbReference type="ARBA" id="ARBA00022553"/>
    </source>
</evidence>
<dbReference type="Gene3D" id="3.30.565.10">
    <property type="entry name" value="Histidine kinase-like ATPase, C-terminal domain"/>
    <property type="match status" value="1"/>
</dbReference>
<evidence type="ECO:0000259" key="11">
    <source>
        <dbReference type="PROSITE" id="PS50110"/>
    </source>
</evidence>
<dbReference type="PRINTS" id="PR00344">
    <property type="entry name" value="BCTRLSENSOR"/>
</dbReference>
<dbReference type="InterPro" id="IPR005467">
    <property type="entry name" value="His_kinase_dom"/>
</dbReference>
<dbReference type="OrthoDB" id="9789238at2"/>
<dbReference type="Gene3D" id="3.40.50.2300">
    <property type="match status" value="2"/>
</dbReference>
<dbReference type="PANTHER" id="PTHR43065">
    <property type="entry name" value="SENSOR HISTIDINE KINASE"/>
    <property type="match status" value="1"/>
</dbReference>
<organism evidence="14 15">
    <name type="scientific">Flavisphingopyxis soli</name>
    <dbReference type="NCBI Taxonomy" id="2601267"/>
    <lineage>
        <taxon>Bacteria</taxon>
        <taxon>Pseudomonadati</taxon>
        <taxon>Pseudomonadota</taxon>
        <taxon>Alphaproteobacteria</taxon>
        <taxon>Sphingomonadales</taxon>
        <taxon>Sphingopyxidaceae</taxon>
        <taxon>Flavisphingopyxis</taxon>
    </lineage>
</organism>
<dbReference type="SUPFAM" id="SSF55874">
    <property type="entry name" value="ATPase domain of HSP90 chaperone/DNA topoisomerase II/histidine kinase"/>
    <property type="match status" value="1"/>
</dbReference>
<dbReference type="SMART" id="SM00387">
    <property type="entry name" value="HATPase_c"/>
    <property type="match status" value="1"/>
</dbReference>
<dbReference type="InterPro" id="IPR000700">
    <property type="entry name" value="PAS-assoc_C"/>
</dbReference>
<dbReference type="PROSITE" id="PS50110">
    <property type="entry name" value="RESPONSE_REGULATORY"/>
    <property type="match status" value="2"/>
</dbReference>
<dbReference type="SMART" id="SM00448">
    <property type="entry name" value="REC"/>
    <property type="match status" value="2"/>
</dbReference>
<proteinExistence type="predicted"/>
<dbReference type="InterPro" id="IPR035965">
    <property type="entry name" value="PAS-like_dom_sf"/>
</dbReference>
<dbReference type="Proteomes" id="UP000321129">
    <property type="component" value="Unassembled WGS sequence"/>
</dbReference>
<dbReference type="Gene3D" id="3.30.450.20">
    <property type="entry name" value="PAS domain"/>
    <property type="match status" value="2"/>
</dbReference>
<keyword evidence="8" id="KW-0902">Two-component regulatory system</keyword>
<dbReference type="CDD" id="cd18161">
    <property type="entry name" value="REC_hyHK_blue-like"/>
    <property type="match status" value="1"/>
</dbReference>
<dbReference type="InterPro" id="IPR004358">
    <property type="entry name" value="Sig_transdc_His_kin-like_C"/>
</dbReference>
<protein>
    <recommendedName>
        <fullName evidence="2">histidine kinase</fullName>
        <ecNumber evidence="2">2.7.13.3</ecNumber>
    </recommendedName>
</protein>
<feature type="domain" description="PAS" evidence="12">
    <location>
        <begin position="8"/>
        <end position="74"/>
    </location>
</feature>
<dbReference type="SUPFAM" id="SSF52172">
    <property type="entry name" value="CheY-like"/>
    <property type="match status" value="2"/>
</dbReference>
<dbReference type="SMART" id="SM00388">
    <property type="entry name" value="HisKA"/>
    <property type="match status" value="1"/>
</dbReference>
<dbReference type="NCBIfam" id="TIGR00229">
    <property type="entry name" value="sensory_box"/>
    <property type="match status" value="2"/>
</dbReference>
<dbReference type="GO" id="GO:0000155">
    <property type="term" value="F:phosphorelay sensor kinase activity"/>
    <property type="evidence" value="ECO:0007669"/>
    <property type="project" value="InterPro"/>
</dbReference>
<dbReference type="GO" id="GO:0006355">
    <property type="term" value="P:regulation of DNA-templated transcription"/>
    <property type="evidence" value="ECO:0007669"/>
    <property type="project" value="InterPro"/>
</dbReference>
<dbReference type="PROSITE" id="PS50109">
    <property type="entry name" value="HIS_KIN"/>
    <property type="match status" value="1"/>
</dbReference>
<feature type="domain" description="Response regulatory" evidence="11">
    <location>
        <begin position="546"/>
        <end position="662"/>
    </location>
</feature>
<evidence type="ECO:0000259" key="12">
    <source>
        <dbReference type="PROSITE" id="PS50112"/>
    </source>
</evidence>
<dbReference type="PROSITE" id="PS50113">
    <property type="entry name" value="PAC"/>
    <property type="match status" value="2"/>
</dbReference>
<dbReference type="SMART" id="SM00091">
    <property type="entry name" value="PAS"/>
    <property type="match status" value="2"/>
</dbReference>
<evidence type="ECO:0000256" key="5">
    <source>
        <dbReference type="ARBA" id="ARBA00022741"/>
    </source>
</evidence>
<dbReference type="InterPro" id="IPR036097">
    <property type="entry name" value="HisK_dim/P_sf"/>
</dbReference>
<accession>A0A5C6UQE8</accession>
<evidence type="ECO:0000259" key="13">
    <source>
        <dbReference type="PROSITE" id="PS50113"/>
    </source>
</evidence>
<keyword evidence="4" id="KW-0808">Transferase</keyword>
<feature type="domain" description="PAC" evidence="13">
    <location>
        <begin position="81"/>
        <end position="133"/>
    </location>
</feature>
<dbReference type="Pfam" id="PF13426">
    <property type="entry name" value="PAS_9"/>
    <property type="match status" value="1"/>
</dbReference>
<reference evidence="14 15" key="1">
    <citation type="submission" date="2019-08" db="EMBL/GenBank/DDBJ databases">
        <title>Sphingorhabdus soil sp. nov., isolated from arctic soil.</title>
        <authorList>
            <person name="Liu Y."/>
        </authorList>
    </citation>
    <scope>NUCLEOTIDE SEQUENCE [LARGE SCALE GENOMIC DNA]</scope>
    <source>
        <strain evidence="14 15">D-2Q-5-6</strain>
    </source>
</reference>
<evidence type="ECO:0000256" key="9">
    <source>
        <dbReference type="PROSITE-ProRule" id="PRU00169"/>
    </source>
</evidence>
<evidence type="ECO:0000313" key="15">
    <source>
        <dbReference type="Proteomes" id="UP000321129"/>
    </source>
</evidence>
<dbReference type="InterPro" id="IPR001610">
    <property type="entry name" value="PAC"/>
</dbReference>
<dbReference type="EMBL" id="VOPY01000001">
    <property type="protein sequence ID" value="TXC74396.1"/>
    <property type="molecule type" value="Genomic_DNA"/>
</dbReference>
<evidence type="ECO:0000256" key="8">
    <source>
        <dbReference type="ARBA" id="ARBA00023012"/>
    </source>
</evidence>
<evidence type="ECO:0000256" key="6">
    <source>
        <dbReference type="ARBA" id="ARBA00022777"/>
    </source>
</evidence>
<dbReference type="InterPro" id="IPR011006">
    <property type="entry name" value="CheY-like_superfamily"/>
</dbReference>
<feature type="modified residue" description="4-aspartylphosphate" evidence="9">
    <location>
        <position position="745"/>
    </location>
</feature>
<evidence type="ECO:0000256" key="1">
    <source>
        <dbReference type="ARBA" id="ARBA00000085"/>
    </source>
</evidence>
<dbReference type="InterPro" id="IPR003661">
    <property type="entry name" value="HisK_dim/P_dom"/>
</dbReference>